<dbReference type="InterPro" id="IPR015943">
    <property type="entry name" value="WD40/YVTN_repeat-like_dom_sf"/>
</dbReference>
<sequence length="627" mass="69526">MADSGELAQAAANKRPHSAVEAENSDDSSDDDFGPALPSEVAPKKKRRKLPFEKVYINALPVSARYSKSLMHKDQLSFVTVAPYTDFVITSSVDGYVKFWKKMAEGIEFVKEFLAHPGEIRGVTVSADGRSFATAGLDKTVKIFDVITFDLLAMYTLDFVPRCICWVHPRGASLPLLAVTDESSNTIQVFDGRGENPQPLHTLKSIHRSPVVSLAFNNAFDCVVSADESGMIEYWRAGDGSFEKPDNVFEFKSSTNLFAFKKAKSVPTSITISPTGEHFATVSFPDRQIRVFDFATGKLYRTYDESITTITEMQQAGTAPYELDEVEFGRRLGVERELESESTRHKVNVSFDESGHFILYGSLYGVKCINTYTNRVVRVYGREEPFRALNLALYQGQPQRKGVVTVSMAASSNPLLQEAEERDPILLCTGFAKVRFYMFTNETEISKSVRDVQNEKPTQAAAGTGTATTKAAETGTAAILHTTFGDIHLRLYPSAAPRAVENFVTHARNGYYNNTIFHRVIRKFMIQGGDPQGDGTGGESIWGGEFADEFSVLKHDKPYTLSMANAGPNTNASQFFITTEKTPWLDNKHTVFGRAVQGLDVVHKIENVRTHKEKPEVDIKIVSISIS</sequence>
<dbReference type="InterPro" id="IPR029000">
    <property type="entry name" value="Cyclophilin-like_dom_sf"/>
</dbReference>
<name>A0A1V6R7E8_9EURO</name>
<dbReference type="PROSITE" id="PS50082">
    <property type="entry name" value="WD_REPEATS_2"/>
    <property type="match status" value="2"/>
</dbReference>
<evidence type="ECO:0000259" key="12">
    <source>
        <dbReference type="PROSITE" id="PS50072"/>
    </source>
</evidence>
<dbReference type="PROSITE" id="PS50072">
    <property type="entry name" value="CSA_PPIASE_2"/>
    <property type="match status" value="1"/>
</dbReference>
<feature type="repeat" description="WD" evidence="10">
    <location>
        <begin position="69"/>
        <end position="101"/>
    </location>
</feature>
<dbReference type="PRINTS" id="PR00153">
    <property type="entry name" value="CSAPPISMRASE"/>
</dbReference>
<feature type="region of interest" description="Disordered" evidence="11">
    <location>
        <begin position="1"/>
        <end position="41"/>
    </location>
</feature>
<dbReference type="GO" id="GO:0005634">
    <property type="term" value="C:nucleus"/>
    <property type="evidence" value="ECO:0007669"/>
    <property type="project" value="UniProtKB-ARBA"/>
</dbReference>
<dbReference type="SMART" id="SM00320">
    <property type="entry name" value="WD40"/>
    <property type="match status" value="4"/>
</dbReference>
<dbReference type="InterPro" id="IPR001680">
    <property type="entry name" value="WD40_rpt"/>
</dbReference>
<evidence type="ECO:0000256" key="10">
    <source>
        <dbReference type="PROSITE-ProRule" id="PRU00221"/>
    </source>
</evidence>
<dbReference type="SUPFAM" id="SSF50891">
    <property type="entry name" value="Cyclophilin-like"/>
    <property type="match status" value="1"/>
</dbReference>
<dbReference type="PANTHER" id="PTHR45625:SF4">
    <property type="entry name" value="PEPTIDYLPROLYL ISOMERASE DOMAIN AND WD REPEAT-CONTAINING PROTEIN 1"/>
    <property type="match status" value="1"/>
</dbReference>
<evidence type="ECO:0000256" key="3">
    <source>
        <dbReference type="ARBA" id="ARBA00013194"/>
    </source>
</evidence>
<dbReference type="Pfam" id="PF00400">
    <property type="entry name" value="WD40"/>
    <property type="match status" value="2"/>
</dbReference>
<evidence type="ECO:0000256" key="6">
    <source>
        <dbReference type="ARBA" id="ARBA00023110"/>
    </source>
</evidence>
<feature type="compositionally biased region" description="Acidic residues" evidence="11">
    <location>
        <begin position="23"/>
        <end position="33"/>
    </location>
</feature>
<evidence type="ECO:0000256" key="7">
    <source>
        <dbReference type="ARBA" id="ARBA00023235"/>
    </source>
</evidence>
<dbReference type="Pfam" id="PF00160">
    <property type="entry name" value="Pro_isomerase"/>
    <property type="match status" value="1"/>
</dbReference>
<evidence type="ECO:0000256" key="8">
    <source>
        <dbReference type="ARBA" id="ARBA00029569"/>
    </source>
</evidence>
<dbReference type="PANTHER" id="PTHR45625">
    <property type="entry name" value="PEPTIDYL-PROLYL CIS-TRANS ISOMERASE-RELATED"/>
    <property type="match status" value="1"/>
</dbReference>
<feature type="domain" description="PPIase cyclophilin-type" evidence="12">
    <location>
        <begin position="481"/>
        <end position="626"/>
    </location>
</feature>
<dbReference type="CDD" id="cd01927">
    <property type="entry name" value="cyclophilin_WD40"/>
    <property type="match status" value="1"/>
</dbReference>
<dbReference type="InterPro" id="IPR002130">
    <property type="entry name" value="Cyclophilin-type_PPIase_dom"/>
</dbReference>
<dbReference type="InterPro" id="IPR036322">
    <property type="entry name" value="WD40_repeat_dom_sf"/>
</dbReference>
<dbReference type="SUPFAM" id="SSF50978">
    <property type="entry name" value="WD40 repeat-like"/>
    <property type="match status" value="1"/>
</dbReference>
<comment type="catalytic activity">
    <reaction evidence="1">
        <text>[protein]-peptidylproline (omega=180) = [protein]-peptidylproline (omega=0)</text>
        <dbReference type="Rhea" id="RHEA:16237"/>
        <dbReference type="Rhea" id="RHEA-COMP:10747"/>
        <dbReference type="Rhea" id="RHEA-COMP:10748"/>
        <dbReference type="ChEBI" id="CHEBI:83833"/>
        <dbReference type="ChEBI" id="CHEBI:83834"/>
        <dbReference type="EC" id="5.2.1.8"/>
    </reaction>
</comment>
<feature type="repeat" description="WD" evidence="10">
    <location>
        <begin position="113"/>
        <end position="146"/>
    </location>
</feature>
<keyword evidence="7" id="KW-0413">Isomerase</keyword>
<evidence type="ECO:0000256" key="1">
    <source>
        <dbReference type="ARBA" id="ARBA00000971"/>
    </source>
</evidence>
<dbReference type="Proteomes" id="UP000191612">
    <property type="component" value="Unassembled WGS sequence"/>
</dbReference>
<dbReference type="PROSITE" id="PS00170">
    <property type="entry name" value="CSA_PPIASE_1"/>
    <property type="match status" value="1"/>
</dbReference>
<reference evidence="14" key="1">
    <citation type="journal article" date="2017" name="Nat. Microbiol.">
        <title>Global analysis of biosynthetic gene clusters reveals vast potential of secondary metabolite production in Penicillium species.</title>
        <authorList>
            <person name="Nielsen J.C."/>
            <person name="Grijseels S."/>
            <person name="Prigent S."/>
            <person name="Ji B."/>
            <person name="Dainat J."/>
            <person name="Nielsen K.F."/>
            <person name="Frisvad J.C."/>
            <person name="Workman M."/>
            <person name="Nielsen J."/>
        </authorList>
    </citation>
    <scope>NUCLEOTIDE SEQUENCE [LARGE SCALE GENOMIC DNA]</scope>
    <source>
        <strain evidence="14">IBT 29525</strain>
    </source>
</reference>
<dbReference type="InterPro" id="IPR020892">
    <property type="entry name" value="Cyclophilin-type_PPIase_CS"/>
</dbReference>
<evidence type="ECO:0000313" key="14">
    <source>
        <dbReference type="Proteomes" id="UP000191612"/>
    </source>
</evidence>
<keyword evidence="4 10" id="KW-0853">WD repeat</keyword>
<accession>A0A1V6R7E8</accession>
<comment type="similarity">
    <text evidence="2">Belongs to the cyclophilin-type PPIase family.</text>
</comment>
<dbReference type="STRING" id="60172.A0A1V6R7E8"/>
<gene>
    <name evidence="13" type="ORF">PENSOL_c013G01003</name>
</gene>
<evidence type="ECO:0000256" key="9">
    <source>
        <dbReference type="ARBA" id="ARBA00040798"/>
    </source>
</evidence>
<dbReference type="FunFam" id="2.40.100.10:FF:000003">
    <property type="entry name" value="Peptidylprolyl isomerase domain and WD repeat-containing 1"/>
    <property type="match status" value="1"/>
</dbReference>
<evidence type="ECO:0000256" key="5">
    <source>
        <dbReference type="ARBA" id="ARBA00022737"/>
    </source>
</evidence>
<dbReference type="GO" id="GO:0003755">
    <property type="term" value="F:peptidyl-prolyl cis-trans isomerase activity"/>
    <property type="evidence" value="ECO:0007669"/>
    <property type="project" value="UniProtKB-KW"/>
</dbReference>
<evidence type="ECO:0000256" key="2">
    <source>
        <dbReference type="ARBA" id="ARBA00007365"/>
    </source>
</evidence>
<evidence type="ECO:0000256" key="11">
    <source>
        <dbReference type="SAM" id="MobiDB-lite"/>
    </source>
</evidence>
<dbReference type="GO" id="GO:0006457">
    <property type="term" value="P:protein folding"/>
    <property type="evidence" value="ECO:0007669"/>
    <property type="project" value="InterPro"/>
</dbReference>
<proteinExistence type="inferred from homology"/>
<organism evidence="13 14">
    <name type="scientific">Penicillium solitum</name>
    <dbReference type="NCBI Taxonomy" id="60172"/>
    <lineage>
        <taxon>Eukaryota</taxon>
        <taxon>Fungi</taxon>
        <taxon>Dikarya</taxon>
        <taxon>Ascomycota</taxon>
        <taxon>Pezizomycotina</taxon>
        <taxon>Eurotiomycetes</taxon>
        <taxon>Eurotiomycetidae</taxon>
        <taxon>Eurotiales</taxon>
        <taxon>Aspergillaceae</taxon>
        <taxon>Penicillium</taxon>
    </lineage>
</organism>
<evidence type="ECO:0000256" key="4">
    <source>
        <dbReference type="ARBA" id="ARBA00022574"/>
    </source>
</evidence>
<dbReference type="FunFam" id="2.130.10.10:FF:000450">
    <property type="entry name" value="Peptidylprolyl isomerase domain and WD-repeat protein 1"/>
    <property type="match status" value="1"/>
</dbReference>
<evidence type="ECO:0000313" key="13">
    <source>
        <dbReference type="EMBL" id="OQD97237.1"/>
    </source>
</evidence>
<dbReference type="Gene3D" id="2.40.100.10">
    <property type="entry name" value="Cyclophilin-like"/>
    <property type="match status" value="1"/>
</dbReference>
<dbReference type="InterPro" id="IPR044666">
    <property type="entry name" value="Cyclophilin_A-like"/>
</dbReference>
<keyword evidence="6" id="KW-0697">Rotamase</keyword>
<comment type="caution">
    <text evidence="13">The sequence shown here is derived from an EMBL/GenBank/DDBJ whole genome shotgun (WGS) entry which is preliminary data.</text>
</comment>
<dbReference type="Gene3D" id="2.130.10.10">
    <property type="entry name" value="YVTN repeat-like/Quinoprotein amine dehydrogenase"/>
    <property type="match status" value="2"/>
</dbReference>
<keyword evidence="5" id="KW-0677">Repeat</keyword>
<dbReference type="AlphaFoldDB" id="A0A1V6R7E8"/>
<protein>
    <recommendedName>
        <fullName evidence="9">Peptidyl-prolyl cis-trans isomerase-like 1</fullName>
        <ecNumber evidence="3">5.2.1.8</ecNumber>
    </recommendedName>
    <alternativeName>
        <fullName evidence="8">Rotamase</fullName>
    </alternativeName>
</protein>
<dbReference type="EMBL" id="MDYO01000013">
    <property type="protein sequence ID" value="OQD97237.1"/>
    <property type="molecule type" value="Genomic_DNA"/>
</dbReference>
<dbReference type="EC" id="5.2.1.8" evidence="3"/>
<keyword evidence="14" id="KW-1185">Reference proteome</keyword>